<gene>
    <name evidence="2" type="ORF">NDU88_000290</name>
</gene>
<organism evidence="2 3">
    <name type="scientific">Pleurodeles waltl</name>
    <name type="common">Iberian ribbed newt</name>
    <dbReference type="NCBI Taxonomy" id="8319"/>
    <lineage>
        <taxon>Eukaryota</taxon>
        <taxon>Metazoa</taxon>
        <taxon>Chordata</taxon>
        <taxon>Craniata</taxon>
        <taxon>Vertebrata</taxon>
        <taxon>Euteleostomi</taxon>
        <taxon>Amphibia</taxon>
        <taxon>Batrachia</taxon>
        <taxon>Caudata</taxon>
        <taxon>Salamandroidea</taxon>
        <taxon>Salamandridae</taxon>
        <taxon>Pleurodelinae</taxon>
        <taxon>Pleurodeles</taxon>
    </lineage>
</organism>
<protein>
    <submittedName>
        <fullName evidence="2">Uncharacterized protein</fullName>
    </submittedName>
</protein>
<evidence type="ECO:0000256" key="1">
    <source>
        <dbReference type="SAM" id="MobiDB-lite"/>
    </source>
</evidence>
<feature type="compositionally biased region" description="Pro residues" evidence="1">
    <location>
        <begin position="74"/>
        <end position="85"/>
    </location>
</feature>
<proteinExistence type="predicted"/>
<keyword evidence="3" id="KW-1185">Reference proteome</keyword>
<dbReference type="Proteomes" id="UP001066276">
    <property type="component" value="Chromosome 4_1"/>
</dbReference>
<evidence type="ECO:0000313" key="3">
    <source>
        <dbReference type="Proteomes" id="UP001066276"/>
    </source>
</evidence>
<name>A0AAV7SW31_PLEWA</name>
<feature type="region of interest" description="Disordered" evidence="1">
    <location>
        <begin position="68"/>
        <end position="91"/>
    </location>
</feature>
<reference evidence="2" key="1">
    <citation type="journal article" date="2022" name="bioRxiv">
        <title>Sequencing and chromosome-scale assembly of the giantPleurodeles waltlgenome.</title>
        <authorList>
            <person name="Brown T."/>
            <person name="Elewa A."/>
            <person name="Iarovenko S."/>
            <person name="Subramanian E."/>
            <person name="Araus A.J."/>
            <person name="Petzold A."/>
            <person name="Susuki M."/>
            <person name="Suzuki K.-i.T."/>
            <person name="Hayashi T."/>
            <person name="Toyoda A."/>
            <person name="Oliveira C."/>
            <person name="Osipova E."/>
            <person name="Leigh N.D."/>
            <person name="Simon A."/>
            <person name="Yun M.H."/>
        </authorList>
    </citation>
    <scope>NUCLEOTIDE SEQUENCE</scope>
    <source>
        <strain evidence="2">20211129_DDA</strain>
        <tissue evidence="2">Liver</tissue>
    </source>
</reference>
<feature type="compositionally biased region" description="Low complexity" evidence="1">
    <location>
        <begin position="140"/>
        <end position="149"/>
    </location>
</feature>
<comment type="caution">
    <text evidence="2">The sequence shown here is derived from an EMBL/GenBank/DDBJ whole genome shotgun (WGS) entry which is preliminary data.</text>
</comment>
<sequence>MRRSRGSVIFPHGAFQTAPSQYGGRAANPAPQCPARVKCYIRGPAPAQPRAVLASPAALFHCPTGWSTPRAHRPPPAASAPPPQQGDPSEVPCCTWAVRSAPAAARGFTRGCGFRRGGGPPASSPVNQARRSPLRPPGPAAAAGAQQHPGPAPGSVPTLKLRSARNWLAFRWFLLWPLRSDGIRRAPSLEPWPRPRLNPNN</sequence>
<feature type="region of interest" description="Disordered" evidence="1">
    <location>
        <begin position="112"/>
        <end position="157"/>
    </location>
</feature>
<evidence type="ECO:0000313" key="2">
    <source>
        <dbReference type="EMBL" id="KAJ1168364.1"/>
    </source>
</evidence>
<dbReference type="EMBL" id="JANPWB010000007">
    <property type="protein sequence ID" value="KAJ1168364.1"/>
    <property type="molecule type" value="Genomic_DNA"/>
</dbReference>
<dbReference type="AlphaFoldDB" id="A0AAV7SW31"/>
<accession>A0AAV7SW31</accession>